<feature type="compositionally biased region" description="Polar residues" evidence="1">
    <location>
        <begin position="12"/>
        <end position="26"/>
    </location>
</feature>
<feature type="compositionally biased region" description="Basic residues" evidence="1">
    <location>
        <begin position="82"/>
        <end position="103"/>
    </location>
</feature>
<proteinExistence type="predicted"/>
<evidence type="ECO:0000256" key="1">
    <source>
        <dbReference type="SAM" id="MobiDB-lite"/>
    </source>
</evidence>
<dbReference type="Proteomes" id="UP000743370">
    <property type="component" value="Unassembled WGS sequence"/>
</dbReference>
<dbReference type="EMBL" id="JABFOF010000001">
    <property type="protein sequence ID" value="KAG2409648.1"/>
    <property type="molecule type" value="Genomic_DNA"/>
</dbReference>
<feature type="region of interest" description="Disordered" evidence="1">
    <location>
        <begin position="1"/>
        <end position="28"/>
    </location>
</feature>
<feature type="region of interest" description="Disordered" evidence="1">
    <location>
        <begin position="79"/>
        <end position="113"/>
    </location>
</feature>
<comment type="caution">
    <text evidence="2">The sequence shown here is derived from an EMBL/GenBank/DDBJ whole genome shotgun (WGS) entry which is preliminary data.</text>
</comment>
<sequence>MKAVEEAASGVQRGQFSGTPCNSASCSGGGVVTTVHRGQFSRGGAAGRPVQRRDQWSKRSTNARAIEAEAMEGGAIRERNGAMKKMKQRSKWSVRTVSVRKKTQQRDEEENEQ</sequence>
<name>A0A8T0LG01_PHAAN</name>
<feature type="region of interest" description="Disordered" evidence="1">
    <location>
        <begin position="40"/>
        <end position="60"/>
    </location>
</feature>
<protein>
    <submittedName>
        <fullName evidence="2">Uncharacterized protein</fullName>
    </submittedName>
</protein>
<reference evidence="2 3" key="1">
    <citation type="submission" date="2020-05" db="EMBL/GenBank/DDBJ databases">
        <title>Vigna angularis (adzuki bean) Var. LongXiaoDou No. 4 denovo assembly.</title>
        <authorList>
            <person name="Xiang H."/>
        </authorList>
    </citation>
    <scope>NUCLEOTIDE SEQUENCE [LARGE SCALE GENOMIC DNA]</scope>
    <source>
        <tissue evidence="2">Leaf</tissue>
    </source>
</reference>
<accession>A0A8T0LG01</accession>
<gene>
    <name evidence="2" type="ORF">HKW66_Vig0003130</name>
</gene>
<organism evidence="2 3">
    <name type="scientific">Phaseolus angularis</name>
    <name type="common">Azuki bean</name>
    <name type="synonym">Vigna angularis</name>
    <dbReference type="NCBI Taxonomy" id="3914"/>
    <lineage>
        <taxon>Eukaryota</taxon>
        <taxon>Viridiplantae</taxon>
        <taxon>Streptophyta</taxon>
        <taxon>Embryophyta</taxon>
        <taxon>Tracheophyta</taxon>
        <taxon>Spermatophyta</taxon>
        <taxon>Magnoliopsida</taxon>
        <taxon>eudicotyledons</taxon>
        <taxon>Gunneridae</taxon>
        <taxon>Pentapetalae</taxon>
        <taxon>rosids</taxon>
        <taxon>fabids</taxon>
        <taxon>Fabales</taxon>
        <taxon>Fabaceae</taxon>
        <taxon>Papilionoideae</taxon>
        <taxon>50 kb inversion clade</taxon>
        <taxon>NPAAA clade</taxon>
        <taxon>indigoferoid/millettioid clade</taxon>
        <taxon>Phaseoleae</taxon>
        <taxon>Vigna</taxon>
    </lineage>
</organism>
<evidence type="ECO:0000313" key="3">
    <source>
        <dbReference type="Proteomes" id="UP000743370"/>
    </source>
</evidence>
<evidence type="ECO:0000313" key="2">
    <source>
        <dbReference type="EMBL" id="KAG2409648.1"/>
    </source>
</evidence>
<dbReference type="AlphaFoldDB" id="A0A8T0LG01"/>